<sequence length="502" mass="58296">MKNKPLHIAIDIINENFQSATTAYLTKSINNNYVKSIQVIIINEIYDYFTFEHFNNKGYDVEVIFLPKSILFFTEKHIDFIQEHDLFNSISKGKILRDTNSIGEKLQQMYEVISASLLSLEPSNTYKKLFKLSSLISEFENAHSKVSIFILKNKIVGKINGLLKNHLGNSNQIIKLEDSFSNSTLFLVEVKSILESLGGPVTFYSENDILNNIVENEFSLLIETGFTYDDFISLFLIHLLGKLKAITHKIKFTFKLLNDNQYLITIWTENEIIKNHIIPTLNQIFTSNTELYNNLKPKYPYHNKTQQINDLLTDTSFTKELQLIFSQYILELKLNENEELSEGYRLSLGIFFSIEILQALFPNKDIVKKITNLLFEEWLSMSYETSNTNWNDLELQSYKVVNDLENLYLAQFETLNSNFGDSIKNWEYTDESGLELEQICKKIYNSYNTNSIFNSSLSNNNIIDGFNNSIQIILFEVLSILGITNYNKTYIIYDINRLLHEA</sequence>
<comment type="caution">
    <text evidence="1">The sequence shown here is derived from an EMBL/GenBank/DDBJ whole genome shotgun (WGS) entry which is preliminary data.</text>
</comment>
<keyword evidence="2" id="KW-1185">Reference proteome</keyword>
<reference evidence="2" key="1">
    <citation type="journal article" date="2019" name="Int. J. Syst. Evol. Microbiol.">
        <title>The Global Catalogue of Microorganisms (GCM) 10K type strain sequencing project: providing services to taxonomists for standard genome sequencing and annotation.</title>
        <authorList>
            <consortium name="The Broad Institute Genomics Platform"/>
            <consortium name="The Broad Institute Genome Sequencing Center for Infectious Disease"/>
            <person name="Wu L."/>
            <person name="Ma J."/>
        </authorList>
    </citation>
    <scope>NUCLEOTIDE SEQUENCE [LARGE SCALE GENOMIC DNA]</scope>
    <source>
        <strain evidence="2">KCTC 52644</strain>
    </source>
</reference>
<proteinExistence type="predicted"/>
<evidence type="ECO:0000313" key="1">
    <source>
        <dbReference type="EMBL" id="MFD2909756.1"/>
    </source>
</evidence>
<accession>A0ABW5ZCE5</accession>
<dbReference type="EMBL" id="JBHUOL010000021">
    <property type="protein sequence ID" value="MFD2909756.1"/>
    <property type="molecule type" value="Genomic_DNA"/>
</dbReference>
<name>A0ABW5ZCE5_9FLAO</name>
<evidence type="ECO:0000313" key="2">
    <source>
        <dbReference type="Proteomes" id="UP001597549"/>
    </source>
</evidence>
<organism evidence="1 2">
    <name type="scientific">Flavobacterium ardleyense</name>
    <dbReference type="NCBI Taxonomy" id="2038737"/>
    <lineage>
        <taxon>Bacteria</taxon>
        <taxon>Pseudomonadati</taxon>
        <taxon>Bacteroidota</taxon>
        <taxon>Flavobacteriia</taxon>
        <taxon>Flavobacteriales</taxon>
        <taxon>Flavobacteriaceae</taxon>
        <taxon>Flavobacterium</taxon>
    </lineage>
</organism>
<dbReference type="Proteomes" id="UP001597549">
    <property type="component" value="Unassembled WGS sequence"/>
</dbReference>
<gene>
    <name evidence="1" type="ORF">ACFSX9_13545</name>
</gene>
<dbReference type="RefSeq" id="WP_379808572.1">
    <property type="nucleotide sequence ID" value="NZ_JBHUOL010000021.1"/>
</dbReference>
<protein>
    <submittedName>
        <fullName evidence="1">Uncharacterized protein</fullName>
    </submittedName>
</protein>